<keyword evidence="3" id="KW-1185">Reference proteome</keyword>
<feature type="compositionally biased region" description="Acidic residues" evidence="1">
    <location>
        <begin position="202"/>
        <end position="212"/>
    </location>
</feature>
<proteinExistence type="predicted"/>
<name>A0ABU6W8H0_9FABA</name>
<sequence length="225" mass="25386">MDSVLNFPVHEHPGPDQEFLEWLYGLPHRFLSPVPLLGDPRGREVDEVVATWGSQVPPHRTQVPDVPNRRGVERRRRVGTRLSQRPDGDGDGAKRVRRAQFRPPGERRPRGRGRGRRGRGEAGHEHEVAEDEYVPLGDDQLGGGMISPHQLYPDFASPGTMERQLGGRSATMTWLRFGRMRVVRAGPSVPSPEVPQPLVQDPPEDPPADEYDIPLARRLRRAPRR</sequence>
<reference evidence="2 3" key="1">
    <citation type="journal article" date="2023" name="Plants (Basel)">
        <title>Bridging the Gap: Combining Genomics and Transcriptomics Approaches to Understand Stylosanthes scabra, an Orphan Legume from the Brazilian Caatinga.</title>
        <authorList>
            <person name="Ferreira-Neto J.R.C."/>
            <person name="da Silva M.D."/>
            <person name="Binneck E."/>
            <person name="de Melo N.F."/>
            <person name="da Silva R.H."/>
            <person name="de Melo A.L.T.M."/>
            <person name="Pandolfi V."/>
            <person name="Bustamante F.O."/>
            <person name="Brasileiro-Vidal A.C."/>
            <person name="Benko-Iseppon A.M."/>
        </authorList>
    </citation>
    <scope>NUCLEOTIDE SEQUENCE [LARGE SCALE GENOMIC DNA]</scope>
    <source>
        <tissue evidence="2">Leaves</tissue>
    </source>
</reference>
<gene>
    <name evidence="2" type="ORF">PIB30_026905</name>
</gene>
<protein>
    <submittedName>
        <fullName evidence="2">Uncharacterized protein</fullName>
    </submittedName>
</protein>
<evidence type="ECO:0000256" key="1">
    <source>
        <dbReference type="SAM" id="MobiDB-lite"/>
    </source>
</evidence>
<feature type="region of interest" description="Disordered" evidence="1">
    <location>
        <begin position="53"/>
        <end position="135"/>
    </location>
</feature>
<evidence type="ECO:0000313" key="2">
    <source>
        <dbReference type="EMBL" id="MED6182250.1"/>
    </source>
</evidence>
<comment type="caution">
    <text evidence="2">The sequence shown here is derived from an EMBL/GenBank/DDBJ whole genome shotgun (WGS) entry which is preliminary data.</text>
</comment>
<organism evidence="2 3">
    <name type="scientific">Stylosanthes scabra</name>
    <dbReference type="NCBI Taxonomy" id="79078"/>
    <lineage>
        <taxon>Eukaryota</taxon>
        <taxon>Viridiplantae</taxon>
        <taxon>Streptophyta</taxon>
        <taxon>Embryophyta</taxon>
        <taxon>Tracheophyta</taxon>
        <taxon>Spermatophyta</taxon>
        <taxon>Magnoliopsida</taxon>
        <taxon>eudicotyledons</taxon>
        <taxon>Gunneridae</taxon>
        <taxon>Pentapetalae</taxon>
        <taxon>rosids</taxon>
        <taxon>fabids</taxon>
        <taxon>Fabales</taxon>
        <taxon>Fabaceae</taxon>
        <taxon>Papilionoideae</taxon>
        <taxon>50 kb inversion clade</taxon>
        <taxon>dalbergioids sensu lato</taxon>
        <taxon>Dalbergieae</taxon>
        <taxon>Pterocarpus clade</taxon>
        <taxon>Stylosanthes</taxon>
    </lineage>
</organism>
<accession>A0ABU6W8H0</accession>
<dbReference type="Proteomes" id="UP001341840">
    <property type="component" value="Unassembled WGS sequence"/>
</dbReference>
<feature type="region of interest" description="Disordered" evidence="1">
    <location>
        <begin position="185"/>
        <end position="225"/>
    </location>
</feature>
<feature type="compositionally biased region" description="Basic and acidic residues" evidence="1">
    <location>
        <begin position="84"/>
        <end position="94"/>
    </location>
</feature>
<feature type="compositionally biased region" description="Basic and acidic residues" evidence="1">
    <location>
        <begin position="118"/>
        <end position="127"/>
    </location>
</feature>
<dbReference type="EMBL" id="JASCZI010181345">
    <property type="protein sequence ID" value="MED6182250.1"/>
    <property type="molecule type" value="Genomic_DNA"/>
</dbReference>
<evidence type="ECO:0000313" key="3">
    <source>
        <dbReference type="Proteomes" id="UP001341840"/>
    </source>
</evidence>